<proteinExistence type="predicted"/>
<accession>A0ABS7DHL6</accession>
<dbReference type="PANTHER" id="PTHR10545">
    <property type="entry name" value="DIAMINE N-ACETYLTRANSFERASE"/>
    <property type="match status" value="1"/>
</dbReference>
<gene>
    <name evidence="4" type="ORF">J5V48_07790</name>
</gene>
<sequence length="158" mass="18398">MANITFRYATKNDSELVLKFIKELAVYEKLENEVVATKELLEKWIFDENKAEVIFAVVSGKEVGFALFFSTFSTFLGRPGIHLEDLYVSPEYRGLGYGRAILKKLSQITVQRDYGRLEWWCLNWNQPSIDFYKSLGAQTMDEWTDYRLSGKELEELAK</sequence>
<name>A0ABS7DHL6_9GAMM</name>
<dbReference type="Proteomes" id="UP000731465">
    <property type="component" value="Unassembled WGS sequence"/>
</dbReference>
<reference evidence="4 5" key="1">
    <citation type="submission" date="2021-03" db="EMBL/GenBank/DDBJ databases">
        <title>Succinivibrio sp. nov. isolated from feces of cow.</title>
        <authorList>
            <person name="Choi J.-Y."/>
        </authorList>
    </citation>
    <scope>NUCLEOTIDE SEQUENCE [LARGE SCALE GENOMIC DNA]</scope>
    <source>
        <strain evidence="4 5">AGMB01872</strain>
    </source>
</reference>
<evidence type="ECO:0000313" key="4">
    <source>
        <dbReference type="EMBL" id="MBW7570792.1"/>
    </source>
</evidence>
<keyword evidence="5" id="KW-1185">Reference proteome</keyword>
<dbReference type="PROSITE" id="PS51186">
    <property type="entry name" value="GNAT"/>
    <property type="match status" value="1"/>
</dbReference>
<organism evidence="4 5">
    <name type="scientific">Succinivibrio faecicola</name>
    <dbReference type="NCBI Taxonomy" id="2820300"/>
    <lineage>
        <taxon>Bacteria</taxon>
        <taxon>Pseudomonadati</taxon>
        <taxon>Pseudomonadota</taxon>
        <taxon>Gammaproteobacteria</taxon>
        <taxon>Aeromonadales</taxon>
        <taxon>Succinivibrionaceae</taxon>
        <taxon>Succinivibrio</taxon>
    </lineage>
</organism>
<feature type="domain" description="N-acetyltransferase" evidence="3">
    <location>
        <begin position="4"/>
        <end position="158"/>
    </location>
</feature>
<dbReference type="RefSeq" id="WP_255557771.1">
    <property type="nucleotide sequence ID" value="NZ_JAGFNY010000030.1"/>
</dbReference>
<dbReference type="InterPro" id="IPR051016">
    <property type="entry name" value="Diverse_Substrate_AcTransf"/>
</dbReference>
<comment type="caution">
    <text evidence="4">The sequence shown here is derived from an EMBL/GenBank/DDBJ whole genome shotgun (WGS) entry which is preliminary data.</text>
</comment>
<dbReference type="Pfam" id="PF00583">
    <property type="entry name" value="Acetyltransf_1"/>
    <property type="match status" value="1"/>
</dbReference>
<protein>
    <submittedName>
        <fullName evidence="4">GNAT family N-acetyltransferase</fullName>
    </submittedName>
</protein>
<dbReference type="InterPro" id="IPR016181">
    <property type="entry name" value="Acyl_CoA_acyltransferase"/>
</dbReference>
<dbReference type="EMBL" id="JAGFNY010000030">
    <property type="protein sequence ID" value="MBW7570792.1"/>
    <property type="molecule type" value="Genomic_DNA"/>
</dbReference>
<dbReference type="SUPFAM" id="SSF55729">
    <property type="entry name" value="Acyl-CoA N-acyltransferases (Nat)"/>
    <property type="match status" value="1"/>
</dbReference>
<evidence type="ECO:0000259" key="3">
    <source>
        <dbReference type="PROSITE" id="PS51186"/>
    </source>
</evidence>
<dbReference type="Gene3D" id="3.40.630.30">
    <property type="match status" value="1"/>
</dbReference>
<dbReference type="PANTHER" id="PTHR10545:SF29">
    <property type="entry name" value="GH14572P-RELATED"/>
    <property type="match status" value="1"/>
</dbReference>
<evidence type="ECO:0000256" key="2">
    <source>
        <dbReference type="ARBA" id="ARBA00023315"/>
    </source>
</evidence>
<keyword evidence="1" id="KW-0808">Transferase</keyword>
<keyword evidence="2" id="KW-0012">Acyltransferase</keyword>
<evidence type="ECO:0000256" key="1">
    <source>
        <dbReference type="ARBA" id="ARBA00022679"/>
    </source>
</evidence>
<dbReference type="CDD" id="cd04301">
    <property type="entry name" value="NAT_SF"/>
    <property type="match status" value="1"/>
</dbReference>
<dbReference type="InterPro" id="IPR000182">
    <property type="entry name" value="GNAT_dom"/>
</dbReference>
<evidence type="ECO:0000313" key="5">
    <source>
        <dbReference type="Proteomes" id="UP000731465"/>
    </source>
</evidence>